<reference evidence="3" key="1">
    <citation type="submission" date="2016-10" db="EMBL/GenBank/DDBJ databases">
        <authorList>
            <person name="Varghese N."/>
            <person name="Submissions S."/>
        </authorList>
    </citation>
    <scope>NUCLEOTIDE SEQUENCE [LARGE SCALE GENOMIC DNA]</scope>
    <source>
        <strain evidence="3">DSM 22017</strain>
    </source>
</reference>
<dbReference type="AlphaFoldDB" id="A0A1H4KZ72"/>
<evidence type="ECO:0000313" key="2">
    <source>
        <dbReference type="EMBL" id="SEB63839.1"/>
    </source>
</evidence>
<gene>
    <name evidence="2" type="ORF">SAMN04489844_0737</name>
</gene>
<organism evidence="2 3">
    <name type="scientific">Nocardioides exalbidus</name>
    <dbReference type="NCBI Taxonomy" id="402596"/>
    <lineage>
        <taxon>Bacteria</taxon>
        <taxon>Bacillati</taxon>
        <taxon>Actinomycetota</taxon>
        <taxon>Actinomycetes</taxon>
        <taxon>Propionibacteriales</taxon>
        <taxon>Nocardioidaceae</taxon>
        <taxon>Nocardioides</taxon>
    </lineage>
</organism>
<sequence length="193" mass="20280">MTTRKTLLIDRIATLLLALVLIVGGAASIWWWSGVTIAGRRPVATSDTSRVAEVVDAAWFPWAAALVGIVLALIGIRWIASHLTSARVKHLVLDGSDATGRLDVAGSKVADAAADALATTVGVRSARGAVVRDRGQLVATLKAVIEPEADLAHLARRADEVSAQLAGALGRDDLHCSVQFRVAPWGRSLPRAS</sequence>
<name>A0A1H4KZ72_9ACTN</name>
<evidence type="ECO:0000313" key="3">
    <source>
        <dbReference type="Proteomes" id="UP000198742"/>
    </source>
</evidence>
<keyword evidence="1" id="KW-0812">Transmembrane</keyword>
<evidence type="ECO:0000256" key="1">
    <source>
        <dbReference type="SAM" id="Phobius"/>
    </source>
</evidence>
<accession>A0A1H4KZ72</accession>
<dbReference type="Proteomes" id="UP000198742">
    <property type="component" value="Unassembled WGS sequence"/>
</dbReference>
<feature type="transmembrane region" description="Helical" evidence="1">
    <location>
        <begin position="12"/>
        <end position="32"/>
    </location>
</feature>
<keyword evidence="3" id="KW-1185">Reference proteome</keyword>
<evidence type="ECO:0008006" key="4">
    <source>
        <dbReference type="Google" id="ProtNLM"/>
    </source>
</evidence>
<keyword evidence="1" id="KW-0472">Membrane</keyword>
<dbReference type="STRING" id="402596.SAMN04489844_0737"/>
<proteinExistence type="predicted"/>
<dbReference type="RefSeq" id="WP_090967913.1">
    <property type="nucleotide sequence ID" value="NZ_FNRT01000002.1"/>
</dbReference>
<keyword evidence="1" id="KW-1133">Transmembrane helix</keyword>
<protein>
    <recommendedName>
        <fullName evidence="4">Alkaline shock response membrane anchor protein AmaP</fullName>
    </recommendedName>
</protein>
<dbReference type="OrthoDB" id="3827523at2"/>
<feature type="transmembrane region" description="Helical" evidence="1">
    <location>
        <begin position="59"/>
        <end position="80"/>
    </location>
</feature>
<dbReference type="EMBL" id="FNRT01000002">
    <property type="protein sequence ID" value="SEB63839.1"/>
    <property type="molecule type" value="Genomic_DNA"/>
</dbReference>